<evidence type="ECO:0000313" key="2">
    <source>
        <dbReference type="Proteomes" id="UP000198949"/>
    </source>
</evidence>
<organism evidence="1 2">
    <name type="scientific">Glycomyces harbinensis</name>
    <dbReference type="NCBI Taxonomy" id="58114"/>
    <lineage>
        <taxon>Bacteria</taxon>
        <taxon>Bacillati</taxon>
        <taxon>Actinomycetota</taxon>
        <taxon>Actinomycetes</taxon>
        <taxon>Glycomycetales</taxon>
        <taxon>Glycomycetaceae</taxon>
        <taxon>Glycomyces</taxon>
    </lineage>
</organism>
<gene>
    <name evidence="1" type="ORF">SAMN05216270_119112</name>
</gene>
<reference evidence="2" key="1">
    <citation type="submission" date="2016-10" db="EMBL/GenBank/DDBJ databases">
        <authorList>
            <person name="Varghese N."/>
            <person name="Submissions S."/>
        </authorList>
    </citation>
    <scope>NUCLEOTIDE SEQUENCE [LARGE SCALE GENOMIC DNA]</scope>
    <source>
        <strain evidence="2">CGMCC 4.3516</strain>
    </source>
</reference>
<dbReference type="Proteomes" id="UP000198949">
    <property type="component" value="Unassembled WGS sequence"/>
</dbReference>
<dbReference type="STRING" id="58114.SAMN05216270_119112"/>
<dbReference type="InterPro" id="IPR043129">
    <property type="entry name" value="ATPase_NBD"/>
</dbReference>
<proteinExistence type="predicted"/>
<dbReference type="GO" id="GO:0016301">
    <property type="term" value="F:kinase activity"/>
    <property type="evidence" value="ECO:0007669"/>
    <property type="project" value="UniProtKB-KW"/>
</dbReference>
<keyword evidence="2" id="KW-1185">Reference proteome</keyword>
<accession>A0A1G7CEB0</accession>
<sequence length="405" mass="43096">MTDGLWSIYSEYTSVELSGDVNDAARMIFNLVNIDGSRSIGVDPPLVPELKAELLRLDPGSTWARWWSKHSGSDLRVVAGKKKPAVLPLIRRREQSPSGRVVGVNIGGHNLRTVFLEDGKMLDSRRLRIGSGQISRLANITLRDLVSLLDISAFGPEKVGIAWSAPRVNGSLRSSSIQLENAGEVGRLLDLNEIDSALSQELRCRASSWNDGEAIAAAEISNRSTDGKGQVLSIKLGTSIAAGFSIGSDIVSAPLQLSKLLLRASPMVEFDHPIIGVRGTSRDVLGATSLAQAYQAITGASGTSYKDYCELTVAGDPVATELTRRAAAGIAEIAQVMTDAFGSFQLAVTGDNISDEVYSAVFERFLTAELANVRGVRLLSPGIDSSLGAAIGAAVLAQEFSISHY</sequence>
<dbReference type="RefSeq" id="WP_143015065.1">
    <property type="nucleotide sequence ID" value="NZ_FNAD01000019.1"/>
</dbReference>
<protein>
    <submittedName>
        <fullName evidence="1">Sugar kinase of the NBD/HSP70 family, may contain an N-terminal HTH domain</fullName>
    </submittedName>
</protein>
<dbReference type="Gene3D" id="3.30.420.40">
    <property type="match status" value="2"/>
</dbReference>
<dbReference type="EMBL" id="FNAD01000019">
    <property type="protein sequence ID" value="SDE37678.1"/>
    <property type="molecule type" value="Genomic_DNA"/>
</dbReference>
<keyword evidence="1" id="KW-0808">Transferase</keyword>
<dbReference type="SUPFAM" id="SSF53067">
    <property type="entry name" value="Actin-like ATPase domain"/>
    <property type="match status" value="1"/>
</dbReference>
<keyword evidence="1" id="KW-0418">Kinase</keyword>
<dbReference type="AlphaFoldDB" id="A0A1G7CEB0"/>
<name>A0A1G7CEB0_9ACTN</name>
<evidence type="ECO:0000313" key="1">
    <source>
        <dbReference type="EMBL" id="SDE37678.1"/>
    </source>
</evidence>
<dbReference type="OrthoDB" id="37575at2"/>